<evidence type="ECO:0000313" key="1">
    <source>
        <dbReference type="EMBL" id="CAF4604801.1"/>
    </source>
</evidence>
<name>A0A821C646_9BILA</name>
<gene>
    <name evidence="1" type="ORF">OVN521_LOCUS45313</name>
</gene>
<feature type="non-terminal residue" evidence="1">
    <location>
        <position position="1"/>
    </location>
</feature>
<evidence type="ECO:0000313" key="2">
    <source>
        <dbReference type="Proteomes" id="UP000663866"/>
    </source>
</evidence>
<comment type="caution">
    <text evidence="1">The sequence shown here is derived from an EMBL/GenBank/DDBJ whole genome shotgun (WGS) entry which is preliminary data.</text>
</comment>
<reference evidence="1" key="1">
    <citation type="submission" date="2021-02" db="EMBL/GenBank/DDBJ databases">
        <authorList>
            <person name="Nowell W R."/>
        </authorList>
    </citation>
    <scope>NUCLEOTIDE SEQUENCE</scope>
</reference>
<dbReference type="AlphaFoldDB" id="A0A821C646"/>
<accession>A0A821C646</accession>
<keyword evidence="2" id="KW-1185">Reference proteome</keyword>
<dbReference type="EMBL" id="CAJOBG010073723">
    <property type="protein sequence ID" value="CAF4604801.1"/>
    <property type="molecule type" value="Genomic_DNA"/>
</dbReference>
<organism evidence="1 2">
    <name type="scientific">Rotaria magnacalcarata</name>
    <dbReference type="NCBI Taxonomy" id="392030"/>
    <lineage>
        <taxon>Eukaryota</taxon>
        <taxon>Metazoa</taxon>
        <taxon>Spiralia</taxon>
        <taxon>Gnathifera</taxon>
        <taxon>Rotifera</taxon>
        <taxon>Eurotatoria</taxon>
        <taxon>Bdelloidea</taxon>
        <taxon>Philodinida</taxon>
        <taxon>Philodinidae</taxon>
        <taxon>Rotaria</taxon>
    </lineage>
</organism>
<protein>
    <submittedName>
        <fullName evidence="1">Uncharacterized protein</fullName>
    </submittedName>
</protein>
<sequence>QESFLELAARILPDFQESCYRLGQESGKNEVKIVD</sequence>
<dbReference type="Proteomes" id="UP000663866">
    <property type="component" value="Unassembled WGS sequence"/>
</dbReference>
<proteinExistence type="predicted"/>